<dbReference type="InterPro" id="IPR036046">
    <property type="entry name" value="Acylphosphatase-like_dom_sf"/>
</dbReference>
<dbReference type="GO" id="GO:0009882">
    <property type="term" value="F:blue light photoreceptor activity"/>
    <property type="evidence" value="ECO:0007669"/>
    <property type="project" value="InterPro"/>
</dbReference>
<sequence>MTQLCRAIYISQAVGNAGANLLSVAEILGVSERNNRRDRLTGVLLSHDGWFLQALEGARTDIDRLMTRLQKDPRHTGIRMLGFETIREARSRSGAWDRSW</sequence>
<evidence type="ECO:0000259" key="1">
    <source>
        <dbReference type="PROSITE" id="PS50925"/>
    </source>
</evidence>
<evidence type="ECO:0000313" key="3">
    <source>
        <dbReference type="Proteomes" id="UP000016569"/>
    </source>
</evidence>
<organism evidence="2 3">
    <name type="scientific">Brevundimonas abyssalis TAR-001</name>
    <dbReference type="NCBI Taxonomy" id="1391729"/>
    <lineage>
        <taxon>Bacteria</taxon>
        <taxon>Pseudomonadati</taxon>
        <taxon>Pseudomonadota</taxon>
        <taxon>Alphaproteobacteria</taxon>
        <taxon>Caulobacterales</taxon>
        <taxon>Caulobacteraceae</taxon>
        <taxon>Brevundimonas</taxon>
    </lineage>
</organism>
<protein>
    <recommendedName>
        <fullName evidence="1">BLUF domain-containing protein</fullName>
    </recommendedName>
</protein>
<comment type="caution">
    <text evidence="2">The sequence shown here is derived from an EMBL/GenBank/DDBJ whole genome shotgun (WGS) entry which is preliminary data.</text>
</comment>
<dbReference type="GO" id="GO:0071949">
    <property type="term" value="F:FAD binding"/>
    <property type="evidence" value="ECO:0007669"/>
    <property type="project" value="InterPro"/>
</dbReference>
<dbReference type="InterPro" id="IPR007024">
    <property type="entry name" value="BLUF_domain"/>
</dbReference>
<keyword evidence="3" id="KW-1185">Reference proteome</keyword>
<evidence type="ECO:0000313" key="2">
    <source>
        <dbReference type="EMBL" id="GAD59212.1"/>
    </source>
</evidence>
<dbReference type="Pfam" id="PF04940">
    <property type="entry name" value="BLUF"/>
    <property type="match status" value="1"/>
</dbReference>
<dbReference type="AlphaFoldDB" id="A0A8E0KNF2"/>
<dbReference type="PROSITE" id="PS50925">
    <property type="entry name" value="BLUF"/>
    <property type="match status" value="1"/>
</dbReference>
<dbReference type="SUPFAM" id="SSF54975">
    <property type="entry name" value="Acylphosphatase/BLUF domain-like"/>
    <property type="match status" value="1"/>
</dbReference>
<dbReference type="RefSeq" id="WP_021697307.1">
    <property type="nucleotide sequence ID" value="NZ_BATC01000021.1"/>
</dbReference>
<dbReference type="SMART" id="SM01034">
    <property type="entry name" value="BLUF"/>
    <property type="match status" value="1"/>
</dbReference>
<proteinExistence type="predicted"/>
<feature type="domain" description="BLUF" evidence="1">
    <location>
        <begin position="4"/>
        <end position="99"/>
    </location>
</feature>
<dbReference type="OrthoDB" id="196105at2"/>
<dbReference type="Gene3D" id="3.30.70.100">
    <property type="match status" value="1"/>
</dbReference>
<name>A0A8E0KNF2_9CAUL</name>
<dbReference type="Proteomes" id="UP000016569">
    <property type="component" value="Unassembled WGS sequence"/>
</dbReference>
<gene>
    <name evidence="2" type="ORF">MBEBAB_1462</name>
</gene>
<accession>A0A8E0KNF2</accession>
<dbReference type="EMBL" id="BATC01000021">
    <property type="protein sequence ID" value="GAD59212.1"/>
    <property type="molecule type" value="Genomic_DNA"/>
</dbReference>
<reference evidence="3" key="1">
    <citation type="journal article" date="2013" name="Genome Announc.">
        <title>Draft Genome Sequence of the Dimorphic Prosthecate Bacterium Brevundimonas abyssalis TAR-001T.</title>
        <authorList>
            <person name="Tsubouchi T."/>
            <person name="Nishi S."/>
            <person name="Usui K."/>
            <person name="Shimane Y."/>
            <person name="Takaki Y."/>
            <person name="Maruyama T."/>
            <person name="Hatada Y."/>
        </authorList>
    </citation>
    <scope>NUCLEOTIDE SEQUENCE [LARGE SCALE GENOMIC DNA]</scope>
    <source>
        <strain evidence="3">TAR-001</strain>
    </source>
</reference>